<dbReference type="Pfam" id="PF07848">
    <property type="entry name" value="PaaX"/>
    <property type="match status" value="1"/>
</dbReference>
<feature type="domain" description="Transcriptional repressor PaaX-like central Cas2-like" evidence="3">
    <location>
        <begin position="104"/>
        <end position="175"/>
    </location>
</feature>
<name>A0ABS4X936_9MICC</name>
<proteinExistence type="predicted"/>
<evidence type="ECO:0000259" key="3">
    <source>
        <dbReference type="Pfam" id="PF20803"/>
    </source>
</evidence>
<feature type="domain" description="Transcriptional repressor PaaX-like C-terminal" evidence="2">
    <location>
        <begin position="186"/>
        <end position="271"/>
    </location>
</feature>
<sequence length="274" mass="30351">MNPALDDLDARPGSTTSLVRTIVGLYIRELGGWISSTHLIALMDALGTSAQVTRTAITRLKKKGILEPRTMDGAVGFALTDAGERILARGDRRIFEPRSMEPGDPWCLLSYSVPEAERERRHQLRRHLHGIGGGLVAPGLWIFPEYLRTELWEILQALELEDHATVFVSQSPEMTGNMRGAASTWWDLESLAALHHAFIALNHAVPEAEDSEASESFATYVRAIDSWRTIPYLDPGLPPRCLPEQWPGRDSAGLFLRIQASHAGPARGFVQALR</sequence>
<dbReference type="InterPro" id="IPR012906">
    <property type="entry name" value="PaaX-like_N"/>
</dbReference>
<organism evidence="4 5">
    <name type="scientific">Paeniglutamicibacter kerguelensis</name>
    <dbReference type="NCBI Taxonomy" id="254788"/>
    <lineage>
        <taxon>Bacteria</taxon>
        <taxon>Bacillati</taxon>
        <taxon>Actinomycetota</taxon>
        <taxon>Actinomycetes</taxon>
        <taxon>Micrococcales</taxon>
        <taxon>Micrococcaceae</taxon>
        <taxon>Paeniglutamicibacter</taxon>
    </lineage>
</organism>
<dbReference type="Proteomes" id="UP001296993">
    <property type="component" value="Unassembled WGS sequence"/>
</dbReference>
<dbReference type="InterPro" id="IPR048846">
    <property type="entry name" value="PaaX-like_central"/>
</dbReference>
<dbReference type="PANTHER" id="PTHR30319">
    <property type="entry name" value="PHENYLACETIC ACID REGULATOR-RELATED TRANSCRIPTIONAL REPRESSOR"/>
    <property type="match status" value="1"/>
</dbReference>
<dbReference type="Pfam" id="PF08223">
    <property type="entry name" value="PaaX_C"/>
    <property type="match status" value="1"/>
</dbReference>
<evidence type="ECO:0000313" key="4">
    <source>
        <dbReference type="EMBL" id="MBP2384758.1"/>
    </source>
</evidence>
<dbReference type="InterPro" id="IPR011965">
    <property type="entry name" value="PaaX_trns_reg"/>
</dbReference>
<dbReference type="PANTHER" id="PTHR30319:SF1">
    <property type="entry name" value="TRANSCRIPTIONAL REPRESSOR PAAX"/>
    <property type="match status" value="1"/>
</dbReference>
<dbReference type="Pfam" id="PF20803">
    <property type="entry name" value="PaaX_M"/>
    <property type="match status" value="1"/>
</dbReference>
<dbReference type="RefSeq" id="WP_209995464.1">
    <property type="nucleotide sequence ID" value="NZ_BAAAJY010000006.1"/>
</dbReference>
<dbReference type="InterPro" id="IPR036388">
    <property type="entry name" value="WH-like_DNA-bd_sf"/>
</dbReference>
<evidence type="ECO:0000313" key="5">
    <source>
        <dbReference type="Proteomes" id="UP001296993"/>
    </source>
</evidence>
<dbReference type="EMBL" id="JAGIOF010000001">
    <property type="protein sequence ID" value="MBP2384758.1"/>
    <property type="molecule type" value="Genomic_DNA"/>
</dbReference>
<dbReference type="Gene3D" id="3.30.70.2650">
    <property type="match status" value="1"/>
</dbReference>
<evidence type="ECO:0000259" key="2">
    <source>
        <dbReference type="Pfam" id="PF08223"/>
    </source>
</evidence>
<protein>
    <submittedName>
        <fullName evidence="4">Phenylacetic acid degradation operon negative regulatory protein</fullName>
    </submittedName>
</protein>
<dbReference type="InterPro" id="IPR013225">
    <property type="entry name" value="PaaX_C"/>
</dbReference>
<comment type="caution">
    <text evidence="4">The sequence shown here is derived from an EMBL/GenBank/DDBJ whole genome shotgun (WGS) entry which is preliminary data.</text>
</comment>
<accession>A0ABS4X936</accession>
<gene>
    <name evidence="4" type="ORF">JOF47_000269</name>
</gene>
<keyword evidence="5" id="KW-1185">Reference proteome</keyword>
<feature type="domain" description="Transcriptional repressor PaaX-like N-terminal" evidence="1">
    <location>
        <begin position="15"/>
        <end position="83"/>
    </location>
</feature>
<reference evidence="4 5" key="1">
    <citation type="submission" date="2021-03" db="EMBL/GenBank/DDBJ databases">
        <title>Sequencing the genomes of 1000 actinobacteria strains.</title>
        <authorList>
            <person name="Klenk H.-P."/>
        </authorList>
    </citation>
    <scope>NUCLEOTIDE SEQUENCE [LARGE SCALE GENOMIC DNA]</scope>
    <source>
        <strain evidence="4 5">DSM 15797</strain>
    </source>
</reference>
<dbReference type="PIRSF" id="PIRSF020623">
    <property type="entry name" value="PaaX"/>
    <property type="match status" value="1"/>
</dbReference>
<dbReference type="Gene3D" id="1.10.10.10">
    <property type="entry name" value="Winged helix-like DNA-binding domain superfamily/Winged helix DNA-binding domain"/>
    <property type="match status" value="1"/>
</dbReference>
<evidence type="ECO:0000259" key="1">
    <source>
        <dbReference type="Pfam" id="PF07848"/>
    </source>
</evidence>